<sequence>MRNSAIAALVAIAALSATPLAAQNGACSASSGPAIHVVITGLKHRKGTVRLRLFSGDPKTYFDKRFALQRVEFATPDSGSVEYCIMVPRPGIYAVDVRHDTNGNGKSDTADGAGVSGNPKVSALDVVLKKKPRAEKVQIKVGDRAASATIAVQYFSGSK</sequence>
<gene>
    <name evidence="2" type="ORF">ACFSAG_00420</name>
</gene>
<dbReference type="EMBL" id="JBHUEL010000001">
    <property type="protein sequence ID" value="MFD1765305.1"/>
    <property type="molecule type" value="Genomic_DNA"/>
</dbReference>
<dbReference type="Pfam" id="PF09912">
    <property type="entry name" value="DUF2141"/>
    <property type="match status" value="1"/>
</dbReference>
<accession>A0ABW4M8Z5</accession>
<dbReference type="RefSeq" id="WP_381510490.1">
    <property type="nucleotide sequence ID" value="NZ_JBHUEL010000001.1"/>
</dbReference>
<evidence type="ECO:0000313" key="3">
    <source>
        <dbReference type="Proteomes" id="UP001597215"/>
    </source>
</evidence>
<name>A0ABW4M8Z5_9SPHN</name>
<comment type="caution">
    <text evidence="2">The sequence shown here is derived from an EMBL/GenBank/DDBJ whole genome shotgun (WGS) entry which is preliminary data.</text>
</comment>
<protein>
    <submittedName>
        <fullName evidence="2">DUF2141 domain-containing protein</fullName>
    </submittedName>
</protein>
<feature type="chain" id="PRO_5045811782" evidence="1">
    <location>
        <begin position="23"/>
        <end position="159"/>
    </location>
</feature>
<dbReference type="Proteomes" id="UP001597215">
    <property type="component" value="Unassembled WGS sequence"/>
</dbReference>
<reference evidence="3" key="1">
    <citation type="journal article" date="2019" name="Int. J. Syst. Evol. Microbiol.">
        <title>The Global Catalogue of Microorganisms (GCM) 10K type strain sequencing project: providing services to taxonomists for standard genome sequencing and annotation.</title>
        <authorList>
            <consortium name="The Broad Institute Genomics Platform"/>
            <consortium name="The Broad Institute Genome Sequencing Center for Infectious Disease"/>
            <person name="Wu L."/>
            <person name="Ma J."/>
        </authorList>
    </citation>
    <scope>NUCLEOTIDE SEQUENCE [LARGE SCALE GENOMIC DNA]</scope>
    <source>
        <strain evidence="3">CGMCC 1.12449</strain>
    </source>
</reference>
<dbReference type="InterPro" id="IPR018673">
    <property type="entry name" value="DUF2141"/>
</dbReference>
<organism evidence="2 3">
    <name type="scientific">Sphingorhabdus buctiana</name>
    <dbReference type="NCBI Taxonomy" id="1508805"/>
    <lineage>
        <taxon>Bacteria</taxon>
        <taxon>Pseudomonadati</taxon>
        <taxon>Pseudomonadota</taxon>
        <taxon>Alphaproteobacteria</taxon>
        <taxon>Sphingomonadales</taxon>
        <taxon>Sphingomonadaceae</taxon>
        <taxon>Sphingorhabdus</taxon>
    </lineage>
</organism>
<evidence type="ECO:0000313" key="2">
    <source>
        <dbReference type="EMBL" id="MFD1765305.1"/>
    </source>
</evidence>
<keyword evidence="3" id="KW-1185">Reference proteome</keyword>
<keyword evidence="1" id="KW-0732">Signal</keyword>
<evidence type="ECO:0000256" key="1">
    <source>
        <dbReference type="SAM" id="SignalP"/>
    </source>
</evidence>
<feature type="signal peptide" evidence="1">
    <location>
        <begin position="1"/>
        <end position="22"/>
    </location>
</feature>
<proteinExistence type="predicted"/>